<sequence>MRRTLRERRHTGANPKNQNHKHIGKGVGDRAAAKEKYRFKGRERPPAAAFALTRHKTRERTSFIEL</sequence>
<feature type="region of interest" description="Disordered" evidence="1">
    <location>
        <begin position="1"/>
        <end position="30"/>
    </location>
</feature>
<reference evidence="2" key="1">
    <citation type="submission" date="2019-12" db="EMBL/GenBank/DDBJ databases">
        <title>Genome sequencing and annotation of Brassica cretica.</title>
        <authorList>
            <person name="Studholme D.J."/>
            <person name="Sarris P."/>
        </authorList>
    </citation>
    <scope>NUCLEOTIDE SEQUENCE</scope>
    <source>
        <strain evidence="2">PFS-109/04</strain>
        <tissue evidence="2">Leaf</tissue>
    </source>
</reference>
<gene>
    <name evidence="2" type="ORF">F2Q69_00035906</name>
</gene>
<dbReference type="EMBL" id="QGKX02000004">
    <property type="protein sequence ID" value="KAF3602285.1"/>
    <property type="molecule type" value="Genomic_DNA"/>
</dbReference>
<proteinExistence type="predicted"/>
<protein>
    <submittedName>
        <fullName evidence="2">Uncharacterized protein</fullName>
    </submittedName>
</protein>
<dbReference type="Proteomes" id="UP000712600">
    <property type="component" value="Unassembled WGS sequence"/>
</dbReference>
<evidence type="ECO:0000256" key="1">
    <source>
        <dbReference type="SAM" id="MobiDB-lite"/>
    </source>
</evidence>
<feature type="compositionally biased region" description="Basic residues" evidence="1">
    <location>
        <begin position="1"/>
        <end position="11"/>
    </location>
</feature>
<evidence type="ECO:0000313" key="2">
    <source>
        <dbReference type="EMBL" id="KAF3602285.1"/>
    </source>
</evidence>
<organism evidence="2 3">
    <name type="scientific">Brassica cretica</name>
    <name type="common">Mustard</name>
    <dbReference type="NCBI Taxonomy" id="69181"/>
    <lineage>
        <taxon>Eukaryota</taxon>
        <taxon>Viridiplantae</taxon>
        <taxon>Streptophyta</taxon>
        <taxon>Embryophyta</taxon>
        <taxon>Tracheophyta</taxon>
        <taxon>Spermatophyta</taxon>
        <taxon>Magnoliopsida</taxon>
        <taxon>eudicotyledons</taxon>
        <taxon>Gunneridae</taxon>
        <taxon>Pentapetalae</taxon>
        <taxon>rosids</taxon>
        <taxon>malvids</taxon>
        <taxon>Brassicales</taxon>
        <taxon>Brassicaceae</taxon>
        <taxon>Brassiceae</taxon>
        <taxon>Brassica</taxon>
    </lineage>
</organism>
<evidence type="ECO:0000313" key="3">
    <source>
        <dbReference type="Proteomes" id="UP000712600"/>
    </source>
</evidence>
<comment type="caution">
    <text evidence="2">The sequence shown here is derived from an EMBL/GenBank/DDBJ whole genome shotgun (WGS) entry which is preliminary data.</text>
</comment>
<accession>A0A8S9SQK0</accession>
<name>A0A8S9SQK0_BRACR</name>
<dbReference type="AlphaFoldDB" id="A0A8S9SQK0"/>